<evidence type="ECO:0000313" key="3">
    <source>
        <dbReference type="EMBL" id="RKP23267.1"/>
    </source>
</evidence>
<name>A0A4P9YTL6_9FUNG</name>
<keyword evidence="4" id="KW-1185">Reference proteome</keyword>
<keyword evidence="2" id="KW-0812">Transmembrane</keyword>
<organism evidence="3 4">
    <name type="scientific">Syncephalis pseudoplumigaleata</name>
    <dbReference type="NCBI Taxonomy" id="1712513"/>
    <lineage>
        <taxon>Eukaryota</taxon>
        <taxon>Fungi</taxon>
        <taxon>Fungi incertae sedis</taxon>
        <taxon>Zoopagomycota</taxon>
        <taxon>Zoopagomycotina</taxon>
        <taxon>Zoopagomycetes</taxon>
        <taxon>Zoopagales</taxon>
        <taxon>Piptocephalidaceae</taxon>
        <taxon>Syncephalis</taxon>
    </lineage>
</organism>
<evidence type="ECO:0000256" key="1">
    <source>
        <dbReference type="SAM" id="MobiDB-lite"/>
    </source>
</evidence>
<sequence length="119" mass="13326">MDPLRAPIFHPPRSPQYLSESEDESDTTTADEAEEPLTLATARTPGQKAYVLTRDHILLPFVHGFFWGMAANIYRWIFMRWTRGQGARVPSGHSKRHKLGQHIERQAEGTGLGVGLGAM</sequence>
<feature type="transmembrane region" description="Helical" evidence="2">
    <location>
        <begin position="57"/>
        <end position="78"/>
    </location>
</feature>
<evidence type="ECO:0000256" key="2">
    <source>
        <dbReference type="SAM" id="Phobius"/>
    </source>
</evidence>
<reference evidence="4" key="1">
    <citation type="journal article" date="2018" name="Nat. Microbiol.">
        <title>Leveraging single-cell genomics to expand the fungal tree of life.</title>
        <authorList>
            <person name="Ahrendt S.R."/>
            <person name="Quandt C.A."/>
            <person name="Ciobanu D."/>
            <person name="Clum A."/>
            <person name="Salamov A."/>
            <person name="Andreopoulos B."/>
            <person name="Cheng J.F."/>
            <person name="Woyke T."/>
            <person name="Pelin A."/>
            <person name="Henrissat B."/>
            <person name="Reynolds N.K."/>
            <person name="Benny G.L."/>
            <person name="Smith M.E."/>
            <person name="James T.Y."/>
            <person name="Grigoriev I.V."/>
        </authorList>
    </citation>
    <scope>NUCLEOTIDE SEQUENCE [LARGE SCALE GENOMIC DNA]</scope>
    <source>
        <strain evidence="4">Benny S71-1</strain>
    </source>
</reference>
<dbReference type="Proteomes" id="UP000278143">
    <property type="component" value="Unassembled WGS sequence"/>
</dbReference>
<protein>
    <submittedName>
        <fullName evidence="3">Uncharacterized protein</fullName>
    </submittedName>
</protein>
<dbReference type="OrthoDB" id="2434990at2759"/>
<proteinExistence type="predicted"/>
<keyword evidence="2" id="KW-0472">Membrane</keyword>
<keyword evidence="2" id="KW-1133">Transmembrane helix</keyword>
<feature type="compositionally biased region" description="Acidic residues" evidence="1">
    <location>
        <begin position="20"/>
        <end position="35"/>
    </location>
</feature>
<dbReference type="EMBL" id="KZ991153">
    <property type="protein sequence ID" value="RKP23267.1"/>
    <property type="molecule type" value="Genomic_DNA"/>
</dbReference>
<evidence type="ECO:0000313" key="4">
    <source>
        <dbReference type="Proteomes" id="UP000278143"/>
    </source>
</evidence>
<gene>
    <name evidence="3" type="ORF">SYNPS1DRAFT_24721</name>
</gene>
<feature type="region of interest" description="Disordered" evidence="1">
    <location>
        <begin position="1"/>
        <end position="40"/>
    </location>
</feature>
<dbReference type="AlphaFoldDB" id="A0A4P9YTL6"/>
<accession>A0A4P9YTL6</accession>